<evidence type="ECO:0000313" key="3">
    <source>
        <dbReference type="Proteomes" id="UP000242699"/>
    </source>
</evidence>
<reference evidence="2 3" key="1">
    <citation type="journal article" date="2014" name="BMC Genomics">
        <title>Comparison of environmental and isolate Sulfobacillus genomes reveals diverse carbon, sulfur, nitrogen, and hydrogen metabolisms.</title>
        <authorList>
            <person name="Justice N.B."/>
            <person name="Norman A."/>
            <person name="Brown C.T."/>
            <person name="Singh A."/>
            <person name="Thomas B.C."/>
            <person name="Banfield J.F."/>
        </authorList>
    </citation>
    <scope>NUCLEOTIDE SEQUENCE [LARGE SCALE GENOMIC DNA]</scope>
    <source>
        <strain evidence="2">AMDSBA1</strain>
    </source>
</reference>
<evidence type="ECO:0000259" key="1">
    <source>
        <dbReference type="Pfam" id="PF12680"/>
    </source>
</evidence>
<dbReference type="InterPro" id="IPR037401">
    <property type="entry name" value="SnoaL-like"/>
</dbReference>
<dbReference type="InterPro" id="IPR032710">
    <property type="entry name" value="NTF2-like_dom_sf"/>
</dbReference>
<dbReference type="Proteomes" id="UP000242699">
    <property type="component" value="Unassembled WGS sequence"/>
</dbReference>
<evidence type="ECO:0000313" key="2">
    <source>
        <dbReference type="EMBL" id="PSR21938.1"/>
    </source>
</evidence>
<sequence length="126" mass="14838">MDEYTMRTLLEQYVEGWKAGHINQVLDTLAHDCVVTECYGKSRDRVRQWMETWFAEGGRVLQWDILSFVGGQNSAAIEWAFRCWWQGRELSFDGASIVRFAGEKIEALREYTTTEPLYEWQGEWKS</sequence>
<dbReference type="Pfam" id="PF12680">
    <property type="entry name" value="SnoaL_2"/>
    <property type="match status" value="1"/>
</dbReference>
<comment type="caution">
    <text evidence="2">The sequence shown here is derived from an EMBL/GenBank/DDBJ whole genome shotgun (WGS) entry which is preliminary data.</text>
</comment>
<dbReference type="SUPFAM" id="SSF54427">
    <property type="entry name" value="NTF2-like"/>
    <property type="match status" value="1"/>
</dbReference>
<dbReference type="Gene3D" id="3.10.450.50">
    <property type="match status" value="1"/>
</dbReference>
<gene>
    <name evidence="2" type="ORF">C7B43_21020</name>
</gene>
<dbReference type="EMBL" id="PXYT01000122">
    <property type="protein sequence ID" value="PSR21938.1"/>
    <property type="molecule type" value="Genomic_DNA"/>
</dbReference>
<feature type="domain" description="SnoaL-like" evidence="1">
    <location>
        <begin position="11"/>
        <end position="105"/>
    </location>
</feature>
<protein>
    <submittedName>
        <fullName evidence="2">Nuclear transport factor 2 family protein</fullName>
    </submittedName>
</protein>
<dbReference type="AlphaFoldDB" id="A0A2T2WI71"/>
<accession>A0A2T2WI71</accession>
<proteinExistence type="predicted"/>
<organism evidence="2 3">
    <name type="scientific">Sulfobacillus benefaciens</name>
    <dbReference type="NCBI Taxonomy" id="453960"/>
    <lineage>
        <taxon>Bacteria</taxon>
        <taxon>Bacillati</taxon>
        <taxon>Bacillota</taxon>
        <taxon>Clostridia</taxon>
        <taxon>Eubacteriales</taxon>
        <taxon>Clostridiales Family XVII. Incertae Sedis</taxon>
        <taxon>Sulfobacillus</taxon>
    </lineage>
</organism>
<name>A0A2T2WI71_9FIRM</name>